<dbReference type="AlphaFoldDB" id="A0A2S0MW43"/>
<protein>
    <submittedName>
        <fullName evidence="5">GGDEF domain-containing protein</fullName>
    </submittedName>
</protein>
<dbReference type="NCBIfam" id="TIGR00254">
    <property type="entry name" value="GGDEF"/>
    <property type="match status" value="1"/>
</dbReference>
<dbReference type="InterPro" id="IPR012226">
    <property type="entry name" value="Diguanyl_cyclase/Pdiesterase"/>
</dbReference>
<feature type="domain" description="PAC" evidence="2">
    <location>
        <begin position="95"/>
        <end position="146"/>
    </location>
</feature>
<dbReference type="EMBL" id="CP027669">
    <property type="protein sequence ID" value="AVO40102.1"/>
    <property type="molecule type" value="Genomic_DNA"/>
</dbReference>
<dbReference type="Gene3D" id="3.30.450.20">
    <property type="entry name" value="PAS domain"/>
    <property type="match status" value="2"/>
</dbReference>
<comment type="catalytic activity">
    <reaction evidence="1">
        <text>3',3'-c-di-GMP + H2O = 5'-phosphoguanylyl(3'-&gt;5')guanosine + H(+)</text>
        <dbReference type="Rhea" id="RHEA:24902"/>
        <dbReference type="ChEBI" id="CHEBI:15377"/>
        <dbReference type="ChEBI" id="CHEBI:15378"/>
        <dbReference type="ChEBI" id="CHEBI:58754"/>
        <dbReference type="ChEBI" id="CHEBI:58805"/>
        <dbReference type="EC" id="3.1.4.52"/>
    </reaction>
    <physiologicalReaction direction="left-to-right" evidence="1">
        <dbReference type="Rhea" id="RHEA:24903"/>
    </physiologicalReaction>
</comment>
<evidence type="ECO:0000259" key="2">
    <source>
        <dbReference type="PROSITE" id="PS50113"/>
    </source>
</evidence>
<dbReference type="FunFam" id="3.30.70.270:FF:000001">
    <property type="entry name" value="Diguanylate cyclase domain protein"/>
    <property type="match status" value="1"/>
</dbReference>
<dbReference type="PROSITE" id="PS50113">
    <property type="entry name" value="PAC"/>
    <property type="match status" value="1"/>
</dbReference>
<dbReference type="SMART" id="SM00267">
    <property type="entry name" value="GGDEF"/>
    <property type="match status" value="1"/>
</dbReference>
<proteinExistence type="predicted"/>
<dbReference type="Gene3D" id="3.30.70.270">
    <property type="match status" value="1"/>
</dbReference>
<dbReference type="CDD" id="cd01949">
    <property type="entry name" value="GGDEF"/>
    <property type="match status" value="1"/>
</dbReference>
<dbReference type="Pfam" id="PF00990">
    <property type="entry name" value="GGDEF"/>
    <property type="match status" value="1"/>
</dbReference>
<dbReference type="InterPro" id="IPR043128">
    <property type="entry name" value="Rev_trsase/Diguanyl_cyclase"/>
</dbReference>
<dbReference type="SMART" id="SM00086">
    <property type="entry name" value="PAC"/>
    <property type="match status" value="2"/>
</dbReference>
<dbReference type="InterPro" id="IPR000700">
    <property type="entry name" value="PAS-assoc_C"/>
</dbReference>
<dbReference type="InterPro" id="IPR000160">
    <property type="entry name" value="GGDEF_dom"/>
</dbReference>
<dbReference type="KEGG" id="simp:C6571_01290"/>
<dbReference type="InterPro" id="IPR035919">
    <property type="entry name" value="EAL_sf"/>
</dbReference>
<dbReference type="InterPro" id="IPR001633">
    <property type="entry name" value="EAL_dom"/>
</dbReference>
<keyword evidence="6" id="KW-1185">Reference proteome</keyword>
<dbReference type="InterPro" id="IPR000014">
    <property type="entry name" value="PAS"/>
</dbReference>
<dbReference type="InterPro" id="IPR001610">
    <property type="entry name" value="PAC"/>
</dbReference>
<evidence type="ECO:0000259" key="4">
    <source>
        <dbReference type="PROSITE" id="PS50887"/>
    </source>
</evidence>
<dbReference type="PROSITE" id="PS50883">
    <property type="entry name" value="EAL"/>
    <property type="match status" value="1"/>
</dbReference>
<dbReference type="PROSITE" id="PS50887">
    <property type="entry name" value="GGDEF"/>
    <property type="match status" value="1"/>
</dbReference>
<evidence type="ECO:0000256" key="1">
    <source>
        <dbReference type="ARBA" id="ARBA00051114"/>
    </source>
</evidence>
<organism evidence="5 6">
    <name type="scientific">Simplicispira suum</name>
    <dbReference type="NCBI Taxonomy" id="2109915"/>
    <lineage>
        <taxon>Bacteria</taxon>
        <taxon>Pseudomonadati</taxon>
        <taxon>Pseudomonadota</taxon>
        <taxon>Betaproteobacteria</taxon>
        <taxon>Burkholderiales</taxon>
        <taxon>Comamonadaceae</taxon>
        <taxon>Simplicispira</taxon>
    </lineage>
</organism>
<dbReference type="InterPro" id="IPR052155">
    <property type="entry name" value="Biofilm_reg_signaling"/>
</dbReference>
<dbReference type="Pfam" id="PF00563">
    <property type="entry name" value="EAL"/>
    <property type="match status" value="1"/>
</dbReference>
<gene>
    <name evidence="5" type="ORF">C6571_01290</name>
</gene>
<dbReference type="CDD" id="cd00130">
    <property type="entry name" value="PAS"/>
    <property type="match status" value="1"/>
</dbReference>
<sequence>MNDSLSSSVLLSEIDGAPHRTLQELQALLDNAGAGIVFIRERQVVRCNARFAQLFGYGSAAELIGQRSESFSLGRTAYRDLGRAAFPVIAEGKPYTTEREMRRRDGRRFWARLTGSLINTAEPLDGAVWVIDDLDAQKTAQKQLEAALWEKQTLFDHAMVGIVYLVDRQMTRCNSFFESMLGYGPGELTGCSTRLWYASDAEWDDISQRSQPVLQRGDSFAGEVSICRKDGSQIVCEVRSRALHPGKPEQGSLWTVMDVTERRNAQAAVAQAQVRLARLVQERTRQLSETVDSLHREMEERQVDRDRIHWLAHYDALTGLPNRTLLAERSRDAIAAAQQGGTPLAVVFLDLDHFKHVNDSLGHRVGDALLVAIAERLRAVVRDKDTVCRLGGDEFILLLPGANAHGAERVAGKLLEASKPPYQIGHHELTMAPSMGIAMFPGDGADFDTLTQSADVAMYRAKQGGRNTYRFFTPEMQAQSARALTLENALRRALEREQFTLHYQPQVCLASGRLRGVEALLRWQHPELGAISPAEFIPLAEDSGQILAIGDWVLRTALAQLNTWQRASHAVPGVAVNLSAVQFRQPGMPERIRQMLAEAKLPAQVLELELTEGVALDDPQAASATMDQLNALGVRLAIDDFGTGYSSLSLLKRFPIHKLKIDQSFVRDLGEDASDRALVSAIVRMAQALGIETTGEGVETPQQLAFLLEQGCTEAQGYFCARPMPGDALPGWLHAHPQAAGKAPVA</sequence>
<dbReference type="SMART" id="SM00052">
    <property type="entry name" value="EAL"/>
    <property type="match status" value="1"/>
</dbReference>
<dbReference type="OrthoDB" id="9813903at2"/>
<dbReference type="RefSeq" id="WP_106445095.1">
    <property type="nucleotide sequence ID" value="NZ_CP027669.1"/>
</dbReference>
<dbReference type="Gene3D" id="3.20.20.450">
    <property type="entry name" value="EAL domain"/>
    <property type="match status" value="1"/>
</dbReference>
<dbReference type="Proteomes" id="UP000239326">
    <property type="component" value="Chromosome"/>
</dbReference>
<accession>A0A2S0MW43</accession>
<feature type="domain" description="GGDEF" evidence="4">
    <location>
        <begin position="342"/>
        <end position="474"/>
    </location>
</feature>
<evidence type="ECO:0000313" key="5">
    <source>
        <dbReference type="EMBL" id="AVO40102.1"/>
    </source>
</evidence>
<dbReference type="GO" id="GO:0071111">
    <property type="term" value="F:cyclic-guanylate-specific phosphodiesterase activity"/>
    <property type="evidence" value="ECO:0007669"/>
    <property type="project" value="UniProtKB-EC"/>
</dbReference>
<dbReference type="InterPro" id="IPR029787">
    <property type="entry name" value="Nucleotide_cyclase"/>
</dbReference>
<reference evidence="5 6" key="1">
    <citation type="submission" date="2018-03" db="EMBL/GenBank/DDBJ databases">
        <title>Genome sequencing of Simplicispira sp.</title>
        <authorList>
            <person name="Kim S.-J."/>
            <person name="Heo J."/>
            <person name="Kwon S.-W."/>
        </authorList>
    </citation>
    <scope>NUCLEOTIDE SEQUENCE [LARGE SCALE GENOMIC DNA]</scope>
    <source>
        <strain evidence="5 6">SC1-8</strain>
    </source>
</reference>
<dbReference type="FunFam" id="3.20.20.450:FF:000001">
    <property type="entry name" value="Cyclic di-GMP phosphodiesterase yahA"/>
    <property type="match status" value="1"/>
</dbReference>
<dbReference type="NCBIfam" id="TIGR00229">
    <property type="entry name" value="sensory_box"/>
    <property type="match status" value="2"/>
</dbReference>
<evidence type="ECO:0000313" key="6">
    <source>
        <dbReference type="Proteomes" id="UP000239326"/>
    </source>
</evidence>
<dbReference type="PANTHER" id="PTHR44757:SF2">
    <property type="entry name" value="BIOFILM ARCHITECTURE MAINTENANCE PROTEIN MBAA"/>
    <property type="match status" value="1"/>
</dbReference>
<dbReference type="GO" id="GO:0071732">
    <property type="term" value="P:cellular response to nitric oxide"/>
    <property type="evidence" value="ECO:0007669"/>
    <property type="project" value="UniProtKB-ARBA"/>
</dbReference>
<dbReference type="InterPro" id="IPR035965">
    <property type="entry name" value="PAS-like_dom_sf"/>
</dbReference>
<evidence type="ECO:0000259" key="3">
    <source>
        <dbReference type="PROSITE" id="PS50883"/>
    </source>
</evidence>
<feature type="domain" description="EAL" evidence="3">
    <location>
        <begin position="483"/>
        <end position="737"/>
    </location>
</feature>
<dbReference type="PANTHER" id="PTHR44757">
    <property type="entry name" value="DIGUANYLATE CYCLASE DGCP"/>
    <property type="match status" value="1"/>
</dbReference>
<dbReference type="Pfam" id="PF13426">
    <property type="entry name" value="PAS_9"/>
    <property type="match status" value="2"/>
</dbReference>
<dbReference type="SUPFAM" id="SSF55785">
    <property type="entry name" value="PYP-like sensor domain (PAS domain)"/>
    <property type="match status" value="2"/>
</dbReference>
<dbReference type="SUPFAM" id="SSF141868">
    <property type="entry name" value="EAL domain-like"/>
    <property type="match status" value="1"/>
</dbReference>
<dbReference type="CDD" id="cd01948">
    <property type="entry name" value="EAL"/>
    <property type="match status" value="1"/>
</dbReference>
<dbReference type="SUPFAM" id="SSF55073">
    <property type="entry name" value="Nucleotide cyclase"/>
    <property type="match status" value="1"/>
</dbReference>
<name>A0A2S0MW43_9BURK</name>
<dbReference type="PIRSF" id="PIRSF005925">
    <property type="entry name" value="Dos"/>
    <property type="match status" value="1"/>
</dbReference>